<keyword evidence="2" id="KW-0238">DNA-binding</keyword>
<dbReference type="InterPro" id="IPR036388">
    <property type="entry name" value="WH-like_DNA-bd_sf"/>
</dbReference>
<dbReference type="InterPro" id="IPR013196">
    <property type="entry name" value="HTH_11"/>
</dbReference>
<keyword evidence="3" id="KW-0804">Transcription</keyword>
<reference evidence="5 6" key="1">
    <citation type="submission" date="2019-05" db="EMBL/GenBank/DDBJ databases">
        <title>We sequenced the genome of Paenibacillus hemerocallicola KCTC 33185 for further insight into its adaptation and study the phylogeny of Paenibacillus.</title>
        <authorList>
            <person name="Narsing Rao M.P."/>
        </authorList>
    </citation>
    <scope>NUCLEOTIDE SEQUENCE [LARGE SCALE GENOMIC DNA]</scope>
    <source>
        <strain evidence="5 6">KCTC 33185</strain>
    </source>
</reference>
<sequence>MGNGEFDRFRSELMERMARIFEESGTSPLVGRIYALLICSPEPISLQEIAQRLGVTKAAVSIQVRTLETHGHCLKLAGGNDRKHYYCIPDEHLQISMRMVMERMNSELKWIEDTLRKLPDPQGLQENEKASFQVLQQRYTELAVFYRVVFRRLDGVEEEMERLIADMRRRDSQNGQ</sequence>
<dbReference type="InterPro" id="IPR036390">
    <property type="entry name" value="WH_DNA-bd_sf"/>
</dbReference>
<evidence type="ECO:0000259" key="4">
    <source>
        <dbReference type="Pfam" id="PF08279"/>
    </source>
</evidence>
<dbReference type="GO" id="GO:0003677">
    <property type="term" value="F:DNA binding"/>
    <property type="evidence" value="ECO:0007669"/>
    <property type="project" value="UniProtKB-KW"/>
</dbReference>
<dbReference type="EMBL" id="VDCQ01000057">
    <property type="protein sequence ID" value="TNJ62532.1"/>
    <property type="molecule type" value="Genomic_DNA"/>
</dbReference>
<proteinExistence type="predicted"/>
<protein>
    <submittedName>
        <fullName evidence="5">MarR family transcriptional regulator</fullName>
    </submittedName>
</protein>
<evidence type="ECO:0000313" key="5">
    <source>
        <dbReference type="EMBL" id="TNJ62532.1"/>
    </source>
</evidence>
<dbReference type="PANTHER" id="PTHR38465">
    <property type="entry name" value="HTH-TYPE TRANSCRIPTIONAL REGULATOR MJ1563-RELATED"/>
    <property type="match status" value="1"/>
</dbReference>
<accession>A0A5C4T0D1</accession>
<evidence type="ECO:0000256" key="2">
    <source>
        <dbReference type="ARBA" id="ARBA00023125"/>
    </source>
</evidence>
<dbReference type="Gene3D" id="1.10.10.10">
    <property type="entry name" value="Winged helix-like DNA-binding domain superfamily/Winged helix DNA-binding domain"/>
    <property type="match status" value="1"/>
</dbReference>
<gene>
    <name evidence="5" type="ORF">FE784_30035</name>
</gene>
<evidence type="ECO:0000313" key="6">
    <source>
        <dbReference type="Proteomes" id="UP000307943"/>
    </source>
</evidence>
<dbReference type="PANTHER" id="PTHR38465:SF1">
    <property type="entry name" value="HTH-TYPE TRANSCRIPTIONAL REGULATOR MJ1563-RELATED"/>
    <property type="match status" value="1"/>
</dbReference>
<dbReference type="AlphaFoldDB" id="A0A5C4T0D1"/>
<comment type="caution">
    <text evidence="5">The sequence shown here is derived from an EMBL/GenBank/DDBJ whole genome shotgun (WGS) entry which is preliminary data.</text>
</comment>
<dbReference type="Pfam" id="PF08279">
    <property type="entry name" value="HTH_11"/>
    <property type="match status" value="1"/>
</dbReference>
<dbReference type="Proteomes" id="UP000307943">
    <property type="component" value="Unassembled WGS sequence"/>
</dbReference>
<evidence type="ECO:0000256" key="1">
    <source>
        <dbReference type="ARBA" id="ARBA00023015"/>
    </source>
</evidence>
<keyword evidence="6" id="KW-1185">Reference proteome</keyword>
<keyword evidence="1" id="KW-0805">Transcription regulation</keyword>
<dbReference type="InterPro" id="IPR052362">
    <property type="entry name" value="HTH-GbsR_regulator"/>
</dbReference>
<dbReference type="RefSeq" id="WP_139605960.1">
    <property type="nucleotide sequence ID" value="NZ_VDCQ01000057.1"/>
</dbReference>
<organism evidence="5 6">
    <name type="scientific">Paenibacillus hemerocallicola</name>
    <dbReference type="NCBI Taxonomy" id="1172614"/>
    <lineage>
        <taxon>Bacteria</taxon>
        <taxon>Bacillati</taxon>
        <taxon>Bacillota</taxon>
        <taxon>Bacilli</taxon>
        <taxon>Bacillales</taxon>
        <taxon>Paenibacillaceae</taxon>
        <taxon>Paenibacillus</taxon>
    </lineage>
</organism>
<feature type="domain" description="Helix-turn-helix type 11" evidence="4">
    <location>
        <begin position="33"/>
        <end position="71"/>
    </location>
</feature>
<dbReference type="SUPFAM" id="SSF46785">
    <property type="entry name" value="Winged helix' DNA-binding domain"/>
    <property type="match status" value="1"/>
</dbReference>
<dbReference type="OrthoDB" id="2611006at2"/>
<evidence type="ECO:0000256" key="3">
    <source>
        <dbReference type="ARBA" id="ARBA00023163"/>
    </source>
</evidence>
<name>A0A5C4T0D1_9BACL</name>